<dbReference type="GO" id="GO:0004860">
    <property type="term" value="F:protein kinase inhibitor activity"/>
    <property type="evidence" value="ECO:0007669"/>
    <property type="project" value="UniProtKB-KW"/>
</dbReference>
<keyword evidence="2" id="KW-1185">Reference proteome</keyword>
<protein>
    <submittedName>
        <fullName evidence="1">YbhB/YbcL family Raf kinase inhibitor-like protein</fullName>
    </submittedName>
</protein>
<dbReference type="SUPFAM" id="SSF49777">
    <property type="entry name" value="PEBP-like"/>
    <property type="match status" value="1"/>
</dbReference>
<dbReference type="RefSeq" id="WP_317485921.1">
    <property type="nucleotide sequence ID" value="NZ_JARQTR010000003.1"/>
</dbReference>
<dbReference type="CDD" id="cd00865">
    <property type="entry name" value="PEBP_bact_arch"/>
    <property type="match status" value="1"/>
</dbReference>
<reference evidence="1 2" key="1">
    <citation type="submission" date="2023-03" db="EMBL/GenBank/DDBJ databases">
        <title>Classification of Bisgaard taxon 6 and taxon 10 as Exercitatus varius gen. nov., spec. nov.</title>
        <authorList>
            <person name="Christensen H."/>
        </authorList>
    </citation>
    <scope>NUCLEOTIDE SEQUENCE [LARGE SCALE GENOMIC DNA]</scope>
    <source>
        <strain evidence="1 2">23350_01</strain>
    </source>
</reference>
<sequence>MKVTSSAIVKGAFEDKYGKRGNQFTPNGMPSYSVPFEITDAPEGTKSFVVVIEDKDAITASGFVWIHWLIANLHRTSVSENESQTATDFIQGANSWASKLGGFSIEEASAYGGMAPPNCLHRYEIIVYALDTDLDLAQGFRFNDLHFAMQGHILAQAVVMGTYDV</sequence>
<dbReference type="NCBIfam" id="TIGR00481">
    <property type="entry name" value="YbhB/YbcL family Raf kinase inhibitor-like protein"/>
    <property type="match status" value="1"/>
</dbReference>
<dbReference type="PANTHER" id="PTHR30289">
    <property type="entry name" value="UNCHARACTERIZED PROTEIN YBCL-RELATED"/>
    <property type="match status" value="1"/>
</dbReference>
<dbReference type="InterPro" id="IPR036610">
    <property type="entry name" value="PEBP-like_sf"/>
</dbReference>
<comment type="caution">
    <text evidence="1">The sequence shown here is derived from an EMBL/GenBank/DDBJ whole genome shotgun (WGS) entry which is preliminary data.</text>
</comment>
<dbReference type="EMBL" id="JARQTX010000006">
    <property type="protein sequence ID" value="MDG2946015.1"/>
    <property type="molecule type" value="Genomic_DNA"/>
</dbReference>
<dbReference type="Gene3D" id="3.90.280.10">
    <property type="entry name" value="PEBP-like"/>
    <property type="match status" value="1"/>
</dbReference>
<evidence type="ECO:0000313" key="1">
    <source>
        <dbReference type="EMBL" id="MDG2946015.1"/>
    </source>
</evidence>
<proteinExistence type="predicted"/>
<keyword evidence="1" id="KW-0649">Protein kinase inhibitor</keyword>
<dbReference type="PANTHER" id="PTHR30289:SF1">
    <property type="entry name" value="PEBP (PHOSPHATIDYLETHANOLAMINE-BINDING PROTEIN) FAMILY PROTEIN"/>
    <property type="match status" value="1"/>
</dbReference>
<dbReference type="InterPro" id="IPR005247">
    <property type="entry name" value="YbhB_YbcL/LppC-like"/>
</dbReference>
<evidence type="ECO:0000313" key="2">
    <source>
        <dbReference type="Proteomes" id="UP001216057"/>
    </source>
</evidence>
<name>A0ABT6ER50_9PAST</name>
<dbReference type="InterPro" id="IPR008914">
    <property type="entry name" value="PEBP"/>
</dbReference>
<accession>A0ABT6ER50</accession>
<organism evidence="1 2">
    <name type="scientific">Exercitatus varius</name>
    <dbReference type="NCBI Taxonomy" id="67857"/>
    <lineage>
        <taxon>Bacteria</taxon>
        <taxon>Pseudomonadati</taxon>
        <taxon>Pseudomonadota</taxon>
        <taxon>Gammaproteobacteria</taxon>
        <taxon>Pasteurellales</taxon>
        <taxon>Pasteurellaceae</taxon>
        <taxon>Exercitatus</taxon>
    </lineage>
</organism>
<dbReference type="Proteomes" id="UP001216057">
    <property type="component" value="Unassembled WGS sequence"/>
</dbReference>
<gene>
    <name evidence="1" type="ORF">P7M32_06180</name>
</gene>
<dbReference type="Pfam" id="PF01161">
    <property type="entry name" value="PBP"/>
    <property type="match status" value="1"/>
</dbReference>